<evidence type="ECO:0000313" key="2">
    <source>
        <dbReference type="Proteomes" id="UP000243459"/>
    </source>
</evidence>
<evidence type="ECO:0000313" key="1">
    <source>
        <dbReference type="EMBL" id="ONK72765.1"/>
    </source>
</evidence>
<protein>
    <submittedName>
        <fullName evidence="1">Uncharacterized protein</fullName>
    </submittedName>
</protein>
<name>A0A5P1F324_ASPOF</name>
<gene>
    <name evidence="1" type="ORF">A4U43_C04F22930</name>
</gene>
<keyword evidence="2" id="KW-1185">Reference proteome</keyword>
<organism evidence="1 2">
    <name type="scientific">Asparagus officinalis</name>
    <name type="common">Garden asparagus</name>
    <dbReference type="NCBI Taxonomy" id="4686"/>
    <lineage>
        <taxon>Eukaryota</taxon>
        <taxon>Viridiplantae</taxon>
        <taxon>Streptophyta</taxon>
        <taxon>Embryophyta</taxon>
        <taxon>Tracheophyta</taxon>
        <taxon>Spermatophyta</taxon>
        <taxon>Magnoliopsida</taxon>
        <taxon>Liliopsida</taxon>
        <taxon>Asparagales</taxon>
        <taxon>Asparagaceae</taxon>
        <taxon>Asparagoideae</taxon>
        <taxon>Asparagus</taxon>
    </lineage>
</organism>
<dbReference type="EMBL" id="CM007384">
    <property type="protein sequence ID" value="ONK72765.1"/>
    <property type="molecule type" value="Genomic_DNA"/>
</dbReference>
<accession>A0A5P1F324</accession>
<dbReference type="Gramene" id="ONK72765">
    <property type="protein sequence ID" value="ONK72765"/>
    <property type="gene ID" value="A4U43_C04F22930"/>
</dbReference>
<reference evidence="2" key="1">
    <citation type="journal article" date="2017" name="Nat. Commun.">
        <title>The asparagus genome sheds light on the origin and evolution of a young Y chromosome.</title>
        <authorList>
            <person name="Harkess A."/>
            <person name="Zhou J."/>
            <person name="Xu C."/>
            <person name="Bowers J.E."/>
            <person name="Van der Hulst R."/>
            <person name="Ayyampalayam S."/>
            <person name="Mercati F."/>
            <person name="Riccardi P."/>
            <person name="McKain M.R."/>
            <person name="Kakrana A."/>
            <person name="Tang H."/>
            <person name="Ray J."/>
            <person name="Groenendijk J."/>
            <person name="Arikit S."/>
            <person name="Mathioni S.M."/>
            <person name="Nakano M."/>
            <person name="Shan H."/>
            <person name="Telgmann-Rauber A."/>
            <person name="Kanno A."/>
            <person name="Yue Z."/>
            <person name="Chen H."/>
            <person name="Li W."/>
            <person name="Chen Y."/>
            <person name="Xu X."/>
            <person name="Zhang Y."/>
            <person name="Luo S."/>
            <person name="Chen H."/>
            <person name="Gao J."/>
            <person name="Mao Z."/>
            <person name="Pires J.C."/>
            <person name="Luo M."/>
            <person name="Kudrna D."/>
            <person name="Wing R.A."/>
            <person name="Meyers B.C."/>
            <person name="Yi K."/>
            <person name="Kong H."/>
            <person name="Lavrijsen P."/>
            <person name="Sunseri F."/>
            <person name="Falavigna A."/>
            <person name="Ye Y."/>
            <person name="Leebens-Mack J.H."/>
            <person name="Chen G."/>
        </authorList>
    </citation>
    <scope>NUCLEOTIDE SEQUENCE [LARGE SCALE GENOMIC DNA]</scope>
    <source>
        <strain evidence="2">cv. DH0086</strain>
    </source>
</reference>
<sequence length="50" mass="5294">MDLERTASTDGLGGNRDFGSISSRCLLWLLAATAGREREEVLKGAKRGAG</sequence>
<feature type="non-terminal residue" evidence="1">
    <location>
        <position position="50"/>
    </location>
</feature>
<proteinExistence type="predicted"/>
<dbReference type="Proteomes" id="UP000243459">
    <property type="component" value="Chromosome 4"/>
</dbReference>
<dbReference type="AlphaFoldDB" id="A0A5P1F324"/>